<protein>
    <submittedName>
        <fullName evidence="2">Uncharacterized protein</fullName>
    </submittedName>
</protein>
<dbReference type="EMBL" id="JADMNK010000002">
    <property type="protein sequence ID" value="MBZ0057524.1"/>
    <property type="molecule type" value="Genomic_DNA"/>
</dbReference>
<reference evidence="2 3" key="1">
    <citation type="submission" date="2020-11" db="EMBL/GenBank/DDBJ databases">
        <title>Draft Genome of Enterobacter sp. strain EMC7.</title>
        <authorList>
            <person name="Barman P."/>
            <person name="Sinha S."/>
            <person name="Sen S."/>
            <person name="Chakraborty R."/>
        </authorList>
    </citation>
    <scope>NUCLEOTIDE SEQUENCE [LARGE SCALE GENOMIC DNA]</scope>
    <source>
        <strain evidence="2 3">EMC7</strain>
    </source>
</reference>
<feature type="chain" id="PRO_5045837089" evidence="1">
    <location>
        <begin position="22"/>
        <end position="147"/>
    </location>
</feature>
<keyword evidence="1" id="KW-0732">Signal</keyword>
<dbReference type="RefSeq" id="WP_223074270.1">
    <property type="nucleotide sequence ID" value="NZ_JADMNK010000002.1"/>
</dbReference>
<organism evidence="2 3">
    <name type="scientific">Leclercia barmai</name>
    <dbReference type="NCBI Taxonomy" id="2785629"/>
    <lineage>
        <taxon>Bacteria</taxon>
        <taxon>Pseudomonadati</taxon>
        <taxon>Pseudomonadota</taxon>
        <taxon>Gammaproteobacteria</taxon>
        <taxon>Enterobacterales</taxon>
        <taxon>Enterobacteriaceae</taxon>
        <taxon>Leclercia</taxon>
    </lineage>
</organism>
<accession>A0ABS7RT82</accession>
<evidence type="ECO:0000313" key="3">
    <source>
        <dbReference type="Proteomes" id="UP000706580"/>
    </source>
</evidence>
<sequence>MKKMLTFLAVSVVIAAPAAHAINAHYRDQLIRSGCNQVTEVQGCDIHKTKAQNEAAGFSDGEAPAAKSDLQKFEGNYVAHRPNGQRIANIHIGAGKTTVDGKPVKATILNDMLIINGKNNRTFVIYTTGGSFWENADTHDRGVIERG</sequence>
<gene>
    <name evidence="2" type="ORF">ITX56_06760</name>
</gene>
<dbReference type="Proteomes" id="UP000706580">
    <property type="component" value="Unassembled WGS sequence"/>
</dbReference>
<name>A0ABS7RT82_9ENTR</name>
<evidence type="ECO:0000313" key="2">
    <source>
        <dbReference type="EMBL" id="MBZ0057524.1"/>
    </source>
</evidence>
<comment type="caution">
    <text evidence="2">The sequence shown here is derived from an EMBL/GenBank/DDBJ whole genome shotgun (WGS) entry which is preliminary data.</text>
</comment>
<keyword evidence="3" id="KW-1185">Reference proteome</keyword>
<evidence type="ECO:0000256" key="1">
    <source>
        <dbReference type="SAM" id="SignalP"/>
    </source>
</evidence>
<proteinExistence type="predicted"/>
<feature type="signal peptide" evidence="1">
    <location>
        <begin position="1"/>
        <end position="21"/>
    </location>
</feature>